<organism evidence="1 2">
    <name type="scientific">Bartonella alsatica IBS 382</name>
    <dbReference type="NCBI Taxonomy" id="1094551"/>
    <lineage>
        <taxon>Bacteria</taxon>
        <taxon>Pseudomonadati</taxon>
        <taxon>Pseudomonadota</taxon>
        <taxon>Alphaproteobacteria</taxon>
        <taxon>Hyphomicrobiales</taxon>
        <taxon>Bartonellaceae</taxon>
        <taxon>Bartonella</taxon>
    </lineage>
</organism>
<gene>
    <name evidence="1" type="ORF">MEC_00812</name>
</gene>
<dbReference type="EMBL" id="AIME01000004">
    <property type="protein sequence ID" value="EJF75336.1"/>
    <property type="molecule type" value="Genomic_DNA"/>
</dbReference>
<dbReference type="Proteomes" id="UP000008761">
    <property type="component" value="Unassembled WGS sequence"/>
</dbReference>
<sequence length="115" mass="13259">MMAGIEWALDLSFTKLYYNESFFRFYFAKGRIEVIYSITTEQWTNSVDKWGKAIARKIGCVVLSVYNATDIALIFIPGTRGVGVEKNKCLTIYLVLLPANKHSRQNITRWGYCLF</sequence>
<dbReference type="HOGENOM" id="CLU_2104190_0_0_5"/>
<name>J0PS41_9HYPH</name>
<dbReference type="AlphaFoldDB" id="J0PS41"/>
<proteinExistence type="predicted"/>
<evidence type="ECO:0000313" key="1">
    <source>
        <dbReference type="EMBL" id="EJF75336.1"/>
    </source>
</evidence>
<accession>J0PS41</accession>
<evidence type="ECO:0000313" key="2">
    <source>
        <dbReference type="Proteomes" id="UP000008761"/>
    </source>
</evidence>
<comment type="caution">
    <text evidence="1">The sequence shown here is derived from an EMBL/GenBank/DDBJ whole genome shotgun (WGS) entry which is preliminary data.</text>
</comment>
<protein>
    <submittedName>
        <fullName evidence="1">Uncharacterized protein</fullName>
    </submittedName>
</protein>
<reference evidence="1 2" key="1">
    <citation type="submission" date="2012-03" db="EMBL/GenBank/DDBJ databases">
        <title>The Genome Sequence of Bartonella alsatica IBS 382.</title>
        <authorList>
            <consortium name="The Broad Institute Genome Sequencing Platform"/>
            <consortium name="The Broad Institute Genome Sequencing Center for Infectious Disease"/>
            <person name="Feldgarden M."/>
            <person name="Kirby J."/>
            <person name="Kosoy M."/>
            <person name="Birtles R."/>
            <person name="Probert W.S."/>
            <person name="Chiaraviglio L."/>
            <person name="Young S.K."/>
            <person name="Zeng Q."/>
            <person name="Gargeya S."/>
            <person name="Fitzgerald M."/>
            <person name="Haas B."/>
            <person name="Abouelleil A."/>
            <person name="Alvarado L."/>
            <person name="Arachchi H.M."/>
            <person name="Berlin A."/>
            <person name="Chapman S.B."/>
            <person name="Gearin G."/>
            <person name="Goldberg J."/>
            <person name="Griggs A."/>
            <person name="Gujja S."/>
            <person name="Hansen M."/>
            <person name="Heiman D."/>
            <person name="Howarth C."/>
            <person name="Larimer J."/>
            <person name="Lui A."/>
            <person name="MacDonald P.J.P."/>
            <person name="McCowen C."/>
            <person name="Montmayeur A."/>
            <person name="Murphy C."/>
            <person name="Neiman D."/>
            <person name="Pearson M."/>
            <person name="Priest M."/>
            <person name="Roberts A."/>
            <person name="Saif S."/>
            <person name="Shea T."/>
            <person name="Sisk P."/>
            <person name="Stolte C."/>
            <person name="Sykes S."/>
            <person name="Wortman J."/>
            <person name="Nusbaum C."/>
            <person name="Birren B."/>
        </authorList>
    </citation>
    <scope>NUCLEOTIDE SEQUENCE [LARGE SCALE GENOMIC DNA]</scope>
    <source>
        <strain evidence="1 2">IBS 382</strain>
    </source>
</reference>